<name>A0A126T346_9GAMM</name>
<keyword evidence="7" id="KW-1185">Reference proteome</keyword>
<dbReference type="KEGG" id="mdn:JT25_008355"/>
<dbReference type="Proteomes" id="UP000030512">
    <property type="component" value="Chromosome"/>
</dbReference>
<dbReference type="GO" id="GO:0006298">
    <property type="term" value="P:mismatch repair"/>
    <property type="evidence" value="ECO:0007669"/>
    <property type="project" value="TreeGrafter"/>
</dbReference>
<evidence type="ECO:0000256" key="5">
    <source>
        <dbReference type="ARBA" id="ARBA00047942"/>
    </source>
</evidence>
<evidence type="ECO:0000256" key="3">
    <source>
        <dbReference type="ARBA" id="ARBA00022679"/>
    </source>
</evidence>
<gene>
    <name evidence="6" type="ORF">JT25_008355</name>
</gene>
<dbReference type="STRING" id="1538553.JT25_008355"/>
<evidence type="ECO:0000313" key="7">
    <source>
        <dbReference type="Proteomes" id="UP000030512"/>
    </source>
</evidence>
<dbReference type="AlphaFoldDB" id="A0A126T346"/>
<accession>A0A126T346</accession>
<dbReference type="GO" id="GO:1904047">
    <property type="term" value="F:S-adenosyl-L-methionine binding"/>
    <property type="evidence" value="ECO:0007669"/>
    <property type="project" value="TreeGrafter"/>
</dbReference>
<proteinExistence type="predicted"/>
<dbReference type="PROSITE" id="PS00092">
    <property type="entry name" value="N6_MTASE"/>
    <property type="match status" value="1"/>
</dbReference>
<organism evidence="6 7">
    <name type="scientific">Methylomonas denitrificans</name>
    <dbReference type="NCBI Taxonomy" id="1538553"/>
    <lineage>
        <taxon>Bacteria</taxon>
        <taxon>Pseudomonadati</taxon>
        <taxon>Pseudomonadota</taxon>
        <taxon>Gammaproteobacteria</taxon>
        <taxon>Methylococcales</taxon>
        <taxon>Methylococcaceae</taxon>
        <taxon>Methylomonas</taxon>
    </lineage>
</organism>
<dbReference type="GO" id="GO:0009007">
    <property type="term" value="F:site-specific DNA-methyltransferase (adenine-specific) activity"/>
    <property type="evidence" value="ECO:0007669"/>
    <property type="project" value="UniProtKB-EC"/>
</dbReference>
<dbReference type="InterPro" id="IPR012327">
    <property type="entry name" value="MeTrfase_D12"/>
</dbReference>
<dbReference type="SUPFAM" id="SSF53335">
    <property type="entry name" value="S-adenosyl-L-methionine-dependent methyltransferases"/>
    <property type="match status" value="1"/>
</dbReference>
<sequence length="225" mass="26650">MIYPGGKGKCYHRLINLMPAHTTYIESHLGGGAVLRNKRAAQINFGIDADEAVIATWQQRYPDYCTLIHGDAVSFLETYDYQGGELIYADPPYLPESRRNSKIYRHEYSYKDHCRLLDVLITLPCMVMLSGYDNPMYEVRLRNWRKATFLYKTHVDVRTECVWMNFPPPTMLHDASYFGETYRDRQTNKRRHQRLFDRFDRMEPVEREHVLRALNAQYLTESRHS</sequence>
<dbReference type="InterPro" id="IPR029063">
    <property type="entry name" value="SAM-dependent_MTases_sf"/>
</dbReference>
<dbReference type="REBASE" id="140674">
    <property type="entry name" value="M.MdeFJG1ORF8355P"/>
</dbReference>
<dbReference type="InterPro" id="IPR002052">
    <property type="entry name" value="DNA_methylase_N6_adenine_CS"/>
</dbReference>
<evidence type="ECO:0000256" key="2">
    <source>
        <dbReference type="ARBA" id="ARBA00022603"/>
    </source>
</evidence>
<dbReference type="GO" id="GO:0032259">
    <property type="term" value="P:methylation"/>
    <property type="evidence" value="ECO:0007669"/>
    <property type="project" value="UniProtKB-KW"/>
</dbReference>
<keyword evidence="3" id="KW-0808">Transferase</keyword>
<keyword evidence="2 6" id="KW-0489">Methyltransferase</keyword>
<dbReference type="GO" id="GO:0009307">
    <property type="term" value="P:DNA restriction-modification system"/>
    <property type="evidence" value="ECO:0007669"/>
    <property type="project" value="InterPro"/>
</dbReference>
<evidence type="ECO:0000256" key="1">
    <source>
        <dbReference type="ARBA" id="ARBA00011900"/>
    </source>
</evidence>
<comment type="catalytic activity">
    <reaction evidence="5">
        <text>a 2'-deoxyadenosine in DNA + S-adenosyl-L-methionine = an N(6)-methyl-2'-deoxyadenosine in DNA + S-adenosyl-L-homocysteine + H(+)</text>
        <dbReference type="Rhea" id="RHEA:15197"/>
        <dbReference type="Rhea" id="RHEA-COMP:12418"/>
        <dbReference type="Rhea" id="RHEA-COMP:12419"/>
        <dbReference type="ChEBI" id="CHEBI:15378"/>
        <dbReference type="ChEBI" id="CHEBI:57856"/>
        <dbReference type="ChEBI" id="CHEBI:59789"/>
        <dbReference type="ChEBI" id="CHEBI:90615"/>
        <dbReference type="ChEBI" id="CHEBI:90616"/>
        <dbReference type="EC" id="2.1.1.72"/>
    </reaction>
</comment>
<dbReference type="Gene3D" id="3.40.50.150">
    <property type="entry name" value="Vaccinia Virus protein VP39"/>
    <property type="match status" value="1"/>
</dbReference>
<protein>
    <recommendedName>
        <fullName evidence="1">site-specific DNA-methyltransferase (adenine-specific)</fullName>
        <ecNumber evidence="1">2.1.1.72</ecNumber>
    </recommendedName>
</protein>
<dbReference type="OrthoDB" id="9805629at2"/>
<dbReference type="PANTHER" id="PTHR30481">
    <property type="entry name" value="DNA ADENINE METHYLASE"/>
    <property type="match status" value="1"/>
</dbReference>
<dbReference type="EC" id="2.1.1.72" evidence="1"/>
<keyword evidence="4" id="KW-0949">S-adenosyl-L-methionine</keyword>
<dbReference type="EMBL" id="CP014476">
    <property type="protein sequence ID" value="AMK76503.1"/>
    <property type="molecule type" value="Genomic_DNA"/>
</dbReference>
<evidence type="ECO:0000313" key="6">
    <source>
        <dbReference type="EMBL" id="AMK76503.1"/>
    </source>
</evidence>
<evidence type="ECO:0000256" key="4">
    <source>
        <dbReference type="ARBA" id="ARBA00022691"/>
    </source>
</evidence>
<dbReference type="GO" id="GO:0043565">
    <property type="term" value="F:sequence-specific DNA binding"/>
    <property type="evidence" value="ECO:0007669"/>
    <property type="project" value="TreeGrafter"/>
</dbReference>
<reference evidence="6 7" key="1">
    <citation type="journal article" date="2015" name="Environ. Microbiol.">
        <title>Methane oxidation coupled to nitrate reduction under hypoxia by the Gammaproteobacterium Methylomonas denitrificans, sp. nov. type strain FJG1.</title>
        <authorList>
            <person name="Kits K.D."/>
            <person name="Klotz M.G."/>
            <person name="Stein L.Y."/>
        </authorList>
    </citation>
    <scope>NUCLEOTIDE SEQUENCE [LARGE SCALE GENOMIC DNA]</scope>
    <source>
        <strain evidence="6 7">FJG1</strain>
    </source>
</reference>